<organism evidence="2 3">
    <name type="scientific">Lysobacter panacisoli</name>
    <dbReference type="NCBI Taxonomy" id="1255263"/>
    <lineage>
        <taxon>Bacteria</taxon>
        <taxon>Pseudomonadati</taxon>
        <taxon>Pseudomonadota</taxon>
        <taxon>Gammaproteobacteria</taxon>
        <taxon>Lysobacterales</taxon>
        <taxon>Lysobacteraceae</taxon>
        <taxon>Lysobacter</taxon>
    </lineage>
</organism>
<dbReference type="EMBL" id="BAABKY010000002">
    <property type="protein sequence ID" value="GAA5073856.1"/>
    <property type="molecule type" value="Genomic_DNA"/>
</dbReference>
<feature type="transmembrane region" description="Helical" evidence="1">
    <location>
        <begin position="27"/>
        <end position="47"/>
    </location>
</feature>
<gene>
    <name evidence="2" type="ORF">GCM10025759_15440</name>
</gene>
<keyword evidence="3" id="KW-1185">Reference proteome</keyword>
<reference evidence="3" key="1">
    <citation type="journal article" date="2019" name="Int. J. Syst. Evol. Microbiol.">
        <title>The Global Catalogue of Microorganisms (GCM) 10K type strain sequencing project: providing services to taxonomists for standard genome sequencing and annotation.</title>
        <authorList>
            <consortium name="The Broad Institute Genomics Platform"/>
            <consortium name="The Broad Institute Genome Sequencing Center for Infectious Disease"/>
            <person name="Wu L."/>
            <person name="Ma J."/>
        </authorList>
    </citation>
    <scope>NUCLEOTIDE SEQUENCE [LARGE SCALE GENOMIC DNA]</scope>
    <source>
        <strain evidence="3">JCM 19212</strain>
    </source>
</reference>
<keyword evidence="1" id="KW-1133">Transmembrane helix</keyword>
<name>A0ABP9L9C4_9GAMM</name>
<evidence type="ECO:0000256" key="1">
    <source>
        <dbReference type="SAM" id="Phobius"/>
    </source>
</evidence>
<comment type="caution">
    <text evidence="2">The sequence shown here is derived from an EMBL/GenBank/DDBJ whole genome shotgun (WGS) entry which is preliminary data.</text>
</comment>
<proteinExistence type="predicted"/>
<keyword evidence="1" id="KW-0472">Membrane</keyword>
<protein>
    <submittedName>
        <fullName evidence="2">Uncharacterized protein</fullName>
    </submittedName>
</protein>
<feature type="transmembrane region" description="Helical" evidence="1">
    <location>
        <begin position="53"/>
        <end position="73"/>
    </location>
</feature>
<sequence>MSIELLLAFLCAVTYYRAGRMESRDQAVDLSFPWALMSALLSALVLVGFDASWFMLLLSQIGLFFGIGFYRALRDPAT</sequence>
<evidence type="ECO:0000313" key="3">
    <source>
        <dbReference type="Proteomes" id="UP001501083"/>
    </source>
</evidence>
<accession>A0ABP9L9C4</accession>
<dbReference type="Proteomes" id="UP001501083">
    <property type="component" value="Unassembled WGS sequence"/>
</dbReference>
<evidence type="ECO:0000313" key="2">
    <source>
        <dbReference type="EMBL" id="GAA5073856.1"/>
    </source>
</evidence>
<keyword evidence="1" id="KW-0812">Transmembrane</keyword>
<dbReference type="RefSeq" id="WP_158986395.1">
    <property type="nucleotide sequence ID" value="NZ_BAABKY010000002.1"/>
</dbReference>